<dbReference type="PANTHER" id="PTHR43395">
    <property type="entry name" value="SENSOR HISTIDINE KINASE CHEA"/>
    <property type="match status" value="1"/>
</dbReference>
<dbReference type="Pfam" id="PF02895">
    <property type="entry name" value="H-kinase_dim"/>
    <property type="match status" value="1"/>
</dbReference>
<dbReference type="InterPro" id="IPR005467">
    <property type="entry name" value="His_kinase_dom"/>
</dbReference>
<dbReference type="PANTHER" id="PTHR43395:SF10">
    <property type="entry name" value="CHEMOTAXIS PROTEIN CHEA"/>
    <property type="match status" value="1"/>
</dbReference>
<dbReference type="InterPro" id="IPR003594">
    <property type="entry name" value="HATPase_dom"/>
</dbReference>
<evidence type="ECO:0000259" key="12">
    <source>
        <dbReference type="PROSITE" id="PS50894"/>
    </source>
</evidence>
<dbReference type="GO" id="GO:0000155">
    <property type="term" value="F:phosphorelay sensor kinase activity"/>
    <property type="evidence" value="ECO:0007669"/>
    <property type="project" value="InterPro"/>
</dbReference>
<evidence type="ECO:0000256" key="8">
    <source>
        <dbReference type="ARBA" id="ARBA00035100"/>
    </source>
</evidence>
<keyword evidence="4" id="KW-0145">Chemotaxis</keyword>
<dbReference type="AlphaFoldDB" id="A0A949U5N8"/>
<dbReference type="EMBL" id="JAEEGC010000233">
    <property type="protein sequence ID" value="MBV7276929.1"/>
    <property type="molecule type" value="Genomic_DNA"/>
</dbReference>
<gene>
    <name evidence="13" type="ORF">I6U48_29095</name>
</gene>
<dbReference type="FunFam" id="3.30.565.10:FF:000016">
    <property type="entry name" value="Chemotaxis protein CheA, putative"/>
    <property type="match status" value="1"/>
</dbReference>
<evidence type="ECO:0000256" key="4">
    <source>
        <dbReference type="ARBA" id="ARBA00022500"/>
    </source>
</evidence>
<feature type="domain" description="HPt" evidence="12">
    <location>
        <begin position="1"/>
        <end position="101"/>
    </location>
</feature>
<dbReference type="SMART" id="SM00387">
    <property type="entry name" value="HATPase_c"/>
    <property type="match status" value="1"/>
</dbReference>
<protein>
    <recommendedName>
        <fullName evidence="3">Chemotaxis protein CheA</fullName>
        <ecNumber evidence="2">2.7.13.3</ecNumber>
    </recommendedName>
</protein>
<dbReference type="CDD" id="cd00731">
    <property type="entry name" value="CheA_reg"/>
    <property type="match status" value="1"/>
</dbReference>
<comment type="function">
    <text evidence="8">Involved in the transmission of sensory signals from the chemoreceptors to the flagellar motors. CheA is autophosphorylated; it can transfer its phosphate group to either CheB or CheY.</text>
</comment>
<evidence type="ECO:0000256" key="7">
    <source>
        <dbReference type="ARBA" id="ARBA00022777"/>
    </source>
</evidence>
<evidence type="ECO:0000256" key="9">
    <source>
        <dbReference type="PROSITE-ProRule" id="PRU00110"/>
    </source>
</evidence>
<evidence type="ECO:0000256" key="5">
    <source>
        <dbReference type="ARBA" id="ARBA00022553"/>
    </source>
</evidence>
<feature type="domain" description="Histidine kinase" evidence="10">
    <location>
        <begin position="335"/>
        <end position="540"/>
    </location>
</feature>
<feature type="domain" description="CheW-like" evidence="11">
    <location>
        <begin position="542"/>
        <end position="676"/>
    </location>
</feature>
<dbReference type="RefSeq" id="WP_218324007.1">
    <property type="nucleotide sequence ID" value="NZ_JAEEGC010000233.1"/>
</dbReference>
<evidence type="ECO:0000259" key="11">
    <source>
        <dbReference type="PROSITE" id="PS50851"/>
    </source>
</evidence>
<dbReference type="Pfam" id="PF07194">
    <property type="entry name" value="P2"/>
    <property type="match status" value="1"/>
</dbReference>
<keyword evidence="7" id="KW-0418">Kinase</keyword>
<name>A0A949U5N8_9CLOT</name>
<dbReference type="PROSITE" id="PS50851">
    <property type="entry name" value="CHEW"/>
    <property type="match status" value="1"/>
</dbReference>
<organism evidence="13 14">
    <name type="scientific">Clostridium thailandense</name>
    <dbReference type="NCBI Taxonomy" id="2794346"/>
    <lineage>
        <taxon>Bacteria</taxon>
        <taxon>Bacillati</taxon>
        <taxon>Bacillota</taxon>
        <taxon>Clostridia</taxon>
        <taxon>Eubacteriales</taxon>
        <taxon>Clostridiaceae</taxon>
        <taxon>Clostridium</taxon>
    </lineage>
</organism>
<dbReference type="Proteomes" id="UP000694308">
    <property type="component" value="Unassembled WGS sequence"/>
</dbReference>
<keyword evidence="5 9" id="KW-0597">Phosphoprotein</keyword>
<dbReference type="SMART" id="SM00073">
    <property type="entry name" value="HPT"/>
    <property type="match status" value="1"/>
</dbReference>
<dbReference type="Pfam" id="PF01627">
    <property type="entry name" value="Hpt"/>
    <property type="match status" value="1"/>
</dbReference>
<dbReference type="Pfam" id="PF02518">
    <property type="entry name" value="HATPase_c"/>
    <property type="match status" value="1"/>
</dbReference>
<dbReference type="SMART" id="SM00260">
    <property type="entry name" value="CheW"/>
    <property type="match status" value="1"/>
</dbReference>
<dbReference type="GO" id="GO:0005737">
    <property type="term" value="C:cytoplasm"/>
    <property type="evidence" value="ECO:0007669"/>
    <property type="project" value="InterPro"/>
</dbReference>
<keyword evidence="6" id="KW-0808">Transferase</keyword>
<proteinExistence type="predicted"/>
<evidence type="ECO:0000313" key="13">
    <source>
        <dbReference type="EMBL" id="MBV7276929.1"/>
    </source>
</evidence>
<comment type="caution">
    <text evidence="13">The sequence shown here is derived from an EMBL/GenBank/DDBJ whole genome shotgun (WGS) entry which is preliminary data.</text>
</comment>
<dbReference type="InterPro" id="IPR008207">
    <property type="entry name" value="Sig_transdc_His_kin_Hpt_dom"/>
</dbReference>
<dbReference type="InterPro" id="IPR004105">
    <property type="entry name" value="CheA-like_dim"/>
</dbReference>
<dbReference type="InterPro" id="IPR002545">
    <property type="entry name" value="CheW-lke_dom"/>
</dbReference>
<sequence length="676" mass="76291">MLEMFIFETIQLIEQLEEILLETEKTGAISTENINEIFRCMHTIKGSSAMMMFDNISALAHSLEDLFYFIRENKPTNLNFTIICDLMLSASDFIKNEISKINDGQSADGSETDLVTDIKQYLLELKGSKEIDLSEEKKIEKPNKFYISSYGNSENVNLKKYKAKIYFEDDCQMENVRAFLVVHALKEECEEIFYIPKDIVENDETSEYIVKNGFTIFFASVKEEENLKNILKEALFVKSCEMIKVDSYDTDVKNLINTDNTVGIEQNVNIISLSQIDKEPGKASKQSNLTQNLISVNINKLDKLMDIVGEITIMESMVTRNPDLEGLTLDNFNKSARQLRKLSTELQDIVMSIRMIPIAATFHKMNRIVRDMCKKLNKEAELVIVGEETEVDKNIIDNLSDPLMHLIRNAIDHGMESVSERIEKAKPGKGKIILEAKNSGKDVWITVKDDGKGLNKEKILSKARNQGLIYKPENELSDREIYSFILLPGFSTKESVTEFSGRGVGMDVVKKNIEKVGGTIIVESQQGEGTTISIKIPLTLAIINGMEVSVGKSMYTIPIASIKESFRAKFDDIIRDSQGNELTMIRGQCYPIFRLHEVFKVKTDISSIEEGITILVESDSESFCIFVDKLLGEQQVVVKSLPKYLKRIEGISGCTILGDGSISLIVDISSLVNRFK</sequence>
<reference evidence="13" key="1">
    <citation type="submission" date="2020-12" db="EMBL/GenBank/DDBJ databases">
        <title>Clostridium thailandense sp. nov., a novel acetogenic bacterium isolated from peat land soil in Thailand.</title>
        <authorList>
            <person name="Chaikitkaew S."/>
            <person name="Birkeland N.K."/>
        </authorList>
    </citation>
    <scope>NUCLEOTIDE SEQUENCE</scope>
    <source>
        <strain evidence="13">PL3</strain>
    </source>
</reference>
<dbReference type="CDD" id="cd00088">
    <property type="entry name" value="HPT"/>
    <property type="match status" value="1"/>
</dbReference>
<dbReference type="EC" id="2.7.13.3" evidence="2"/>
<feature type="modified residue" description="Phosphohistidine" evidence="9">
    <location>
        <position position="42"/>
    </location>
</feature>
<dbReference type="SMART" id="SM01231">
    <property type="entry name" value="H-kinase_dim"/>
    <property type="match status" value="1"/>
</dbReference>
<comment type="catalytic activity">
    <reaction evidence="1">
        <text>ATP + protein L-histidine = ADP + protein N-phospho-L-histidine.</text>
        <dbReference type="EC" id="2.7.13.3"/>
    </reaction>
</comment>
<evidence type="ECO:0000256" key="3">
    <source>
        <dbReference type="ARBA" id="ARBA00021495"/>
    </source>
</evidence>
<evidence type="ECO:0000259" key="10">
    <source>
        <dbReference type="PROSITE" id="PS50109"/>
    </source>
</evidence>
<dbReference type="InterPro" id="IPR051315">
    <property type="entry name" value="Bact_Chemotaxis_CheA"/>
</dbReference>
<dbReference type="GO" id="GO:0006935">
    <property type="term" value="P:chemotaxis"/>
    <property type="evidence" value="ECO:0007669"/>
    <property type="project" value="UniProtKB-KW"/>
</dbReference>
<dbReference type="CDD" id="cd16916">
    <property type="entry name" value="HATPase_CheA-like"/>
    <property type="match status" value="1"/>
</dbReference>
<evidence type="ECO:0000313" key="14">
    <source>
        <dbReference type="Proteomes" id="UP000694308"/>
    </source>
</evidence>
<keyword evidence="14" id="KW-1185">Reference proteome</keyword>
<evidence type="ECO:0000256" key="1">
    <source>
        <dbReference type="ARBA" id="ARBA00000085"/>
    </source>
</evidence>
<evidence type="ECO:0000256" key="6">
    <source>
        <dbReference type="ARBA" id="ARBA00022679"/>
    </source>
</evidence>
<accession>A0A949U5N8</accession>
<evidence type="ECO:0000256" key="2">
    <source>
        <dbReference type="ARBA" id="ARBA00012438"/>
    </source>
</evidence>
<dbReference type="PROSITE" id="PS50109">
    <property type="entry name" value="HIS_KIN"/>
    <property type="match status" value="1"/>
</dbReference>
<dbReference type="Pfam" id="PF01584">
    <property type="entry name" value="CheW"/>
    <property type="match status" value="1"/>
</dbReference>
<dbReference type="InterPro" id="IPR010808">
    <property type="entry name" value="CheA_P2-bd"/>
</dbReference>
<dbReference type="PROSITE" id="PS50894">
    <property type="entry name" value="HPT"/>
    <property type="match status" value="1"/>
</dbReference>